<feature type="signal peptide" evidence="6">
    <location>
        <begin position="1"/>
        <end position="19"/>
    </location>
</feature>
<dbReference type="InterPro" id="IPR006129">
    <property type="entry name" value="AdhesinB"/>
</dbReference>
<dbReference type="AlphaFoldDB" id="A0A323V462"/>
<evidence type="ECO:0000256" key="2">
    <source>
        <dbReference type="ARBA" id="ARBA00022448"/>
    </source>
</evidence>
<dbReference type="Gene3D" id="3.40.50.1980">
    <property type="entry name" value="Nitrogenase molybdenum iron protein domain"/>
    <property type="match status" value="2"/>
</dbReference>
<dbReference type="GO" id="GO:0007155">
    <property type="term" value="P:cell adhesion"/>
    <property type="evidence" value="ECO:0007669"/>
    <property type="project" value="InterPro"/>
</dbReference>
<dbReference type="NCBIfam" id="NF040870">
    <property type="entry name" value="AztC"/>
    <property type="match status" value="1"/>
</dbReference>
<dbReference type="EMBL" id="JACIBU010000001">
    <property type="protein sequence ID" value="MBB3674852.1"/>
    <property type="molecule type" value="Genomic_DNA"/>
</dbReference>
<dbReference type="InterPro" id="IPR006127">
    <property type="entry name" value="ZnuA-like"/>
</dbReference>
<evidence type="ECO:0000313" key="7">
    <source>
        <dbReference type="EMBL" id="MBB3674852.1"/>
    </source>
</evidence>
<reference evidence="7 10" key="2">
    <citation type="submission" date="2020-08" db="EMBL/GenBank/DDBJ databases">
        <title>Sequencing the genomes of 1000 actinobacteria strains.</title>
        <authorList>
            <person name="Klenk H.-P."/>
        </authorList>
    </citation>
    <scope>NUCLEOTIDE SEQUENCE [LARGE SCALE GENOMIC DNA]</scope>
    <source>
        <strain evidence="7 10">DSM 16678</strain>
    </source>
</reference>
<proteinExistence type="inferred from homology"/>
<dbReference type="RefSeq" id="WP_110554028.1">
    <property type="nucleotide sequence ID" value="NZ_JACIBU010000001.1"/>
</dbReference>
<accession>A0A323V462</accession>
<evidence type="ECO:0000313" key="10">
    <source>
        <dbReference type="Proteomes" id="UP000580718"/>
    </source>
</evidence>
<dbReference type="Pfam" id="PF01297">
    <property type="entry name" value="ZnuA"/>
    <property type="match status" value="1"/>
</dbReference>
<evidence type="ECO:0000313" key="8">
    <source>
        <dbReference type="EMBL" id="PZA19532.1"/>
    </source>
</evidence>
<evidence type="ECO:0000313" key="9">
    <source>
        <dbReference type="Proteomes" id="UP000247602"/>
    </source>
</evidence>
<evidence type="ECO:0000256" key="5">
    <source>
        <dbReference type="RuleBase" id="RU003512"/>
    </source>
</evidence>
<evidence type="ECO:0000256" key="3">
    <source>
        <dbReference type="ARBA" id="ARBA00022723"/>
    </source>
</evidence>
<keyword evidence="9" id="KW-1185">Reference proteome</keyword>
<protein>
    <submittedName>
        <fullName evidence="8">Zinc ABC transporter substrate-binding protein</fullName>
    </submittedName>
    <submittedName>
        <fullName evidence="7">Zinc/manganese transport system substrate-binding protein</fullName>
    </submittedName>
</protein>
<keyword evidence="3" id="KW-0479">Metal-binding</keyword>
<evidence type="ECO:0000256" key="1">
    <source>
        <dbReference type="ARBA" id="ARBA00004196"/>
    </source>
</evidence>
<keyword evidence="2 5" id="KW-0813">Transport</keyword>
<dbReference type="InterPro" id="IPR047701">
    <property type="entry name" value="AztC-like"/>
</dbReference>
<dbReference type="GO" id="GO:0046872">
    <property type="term" value="F:metal ion binding"/>
    <property type="evidence" value="ECO:0007669"/>
    <property type="project" value="UniProtKB-KW"/>
</dbReference>
<dbReference type="PRINTS" id="PR00691">
    <property type="entry name" value="ADHESINB"/>
</dbReference>
<name>A0A323V462_9ACTN</name>
<comment type="subcellular location">
    <subcellularLocation>
        <location evidence="1">Cell envelope</location>
    </subcellularLocation>
</comment>
<dbReference type="PROSITE" id="PS51257">
    <property type="entry name" value="PROKAR_LIPOPROTEIN"/>
    <property type="match status" value="1"/>
</dbReference>
<dbReference type="PANTHER" id="PTHR42953:SF1">
    <property type="entry name" value="METAL-BINDING PROTEIN HI_0362-RELATED"/>
    <property type="match status" value="1"/>
</dbReference>
<dbReference type="Proteomes" id="UP000580718">
    <property type="component" value="Unassembled WGS sequence"/>
</dbReference>
<evidence type="ECO:0000256" key="6">
    <source>
        <dbReference type="SAM" id="SignalP"/>
    </source>
</evidence>
<organism evidence="8 9">
    <name type="scientific">Modestobacter versicolor</name>
    <dbReference type="NCBI Taxonomy" id="429133"/>
    <lineage>
        <taxon>Bacteria</taxon>
        <taxon>Bacillati</taxon>
        <taxon>Actinomycetota</taxon>
        <taxon>Actinomycetes</taxon>
        <taxon>Geodermatophilales</taxon>
        <taxon>Geodermatophilaceae</taxon>
        <taxon>Modestobacter</taxon>
    </lineage>
</organism>
<gene>
    <name evidence="8" type="ORF">DMO24_20230</name>
    <name evidence="7" type="ORF">FHX36_000587</name>
</gene>
<dbReference type="OrthoDB" id="9810636at2"/>
<keyword evidence="4 6" id="KW-0732">Signal</keyword>
<dbReference type="GO" id="GO:0030313">
    <property type="term" value="C:cell envelope"/>
    <property type="evidence" value="ECO:0007669"/>
    <property type="project" value="UniProtKB-SubCell"/>
</dbReference>
<dbReference type="EMBL" id="QKNV01000316">
    <property type="protein sequence ID" value="PZA19532.1"/>
    <property type="molecule type" value="Genomic_DNA"/>
</dbReference>
<dbReference type="PRINTS" id="PR00690">
    <property type="entry name" value="ADHESNFAMILY"/>
</dbReference>
<dbReference type="InterPro" id="IPR006128">
    <property type="entry name" value="Lipoprotein_PsaA-like"/>
</dbReference>
<dbReference type="SUPFAM" id="SSF53807">
    <property type="entry name" value="Helical backbone' metal receptor"/>
    <property type="match status" value="1"/>
</dbReference>
<feature type="chain" id="PRO_5038229340" evidence="6">
    <location>
        <begin position="20"/>
        <end position="302"/>
    </location>
</feature>
<dbReference type="InterPro" id="IPR050492">
    <property type="entry name" value="Bact_metal-bind_prot9"/>
</dbReference>
<dbReference type="GO" id="GO:0030001">
    <property type="term" value="P:metal ion transport"/>
    <property type="evidence" value="ECO:0007669"/>
    <property type="project" value="InterPro"/>
</dbReference>
<reference evidence="8 9" key="1">
    <citation type="submission" date="2018-06" db="EMBL/GenBank/DDBJ databases">
        <title>Draft genome sequence of Modestobacter versicolor CP153-2.</title>
        <authorList>
            <person name="Gundlapally S.R."/>
        </authorList>
    </citation>
    <scope>NUCLEOTIDE SEQUENCE [LARGE SCALE GENOMIC DNA]</scope>
    <source>
        <strain evidence="8 9">CP153-2</strain>
    </source>
</reference>
<dbReference type="Proteomes" id="UP000247602">
    <property type="component" value="Unassembled WGS sequence"/>
</dbReference>
<dbReference type="PANTHER" id="PTHR42953">
    <property type="entry name" value="HIGH-AFFINITY ZINC UPTAKE SYSTEM PROTEIN ZNUA-RELATED"/>
    <property type="match status" value="1"/>
</dbReference>
<comment type="caution">
    <text evidence="8">The sequence shown here is derived from an EMBL/GenBank/DDBJ whole genome shotgun (WGS) entry which is preliminary data.</text>
</comment>
<comment type="similarity">
    <text evidence="5">Belongs to the bacterial solute-binding protein 9 family.</text>
</comment>
<sequence length="302" mass="31320">MRALTRTAAALLLTAGALAGCGATADDRPLVVVTTNVLGDVVGELVGGQAEVVVLMPDGADPHSFEVSAQEAARMRAADLLVANGLGLEEGLAVHVQAARDDGVPVVEAGDAVDPVEWTTEDASGVDPHFWTDPQQMVAVVDAVSEAVAEHVPDVDLDRLAADTATYRAEVEDLDAWMGAQFELIPAERRDLVTNHHVFGYLAARFGFTVVGAVVPSGTTLASPSASDLEDLAGAIREAGVRTVFADSSQPDRLVQVLAEQAGVQVAVVPLFTESLTGPGGGAESYLQMMRANTEDIVAGLS</sequence>
<evidence type="ECO:0000256" key="4">
    <source>
        <dbReference type="ARBA" id="ARBA00022729"/>
    </source>
</evidence>